<accession>A0ABU3PCY8</accession>
<evidence type="ECO:0000313" key="2">
    <source>
        <dbReference type="EMBL" id="MDT8999746.1"/>
    </source>
</evidence>
<dbReference type="Pfam" id="PF05099">
    <property type="entry name" value="TerB"/>
    <property type="match status" value="1"/>
</dbReference>
<proteinExistence type="predicted"/>
<keyword evidence="3" id="KW-1185">Reference proteome</keyword>
<dbReference type="InterPro" id="IPR029024">
    <property type="entry name" value="TerB-like"/>
</dbReference>
<dbReference type="SUPFAM" id="SSF158682">
    <property type="entry name" value="TerB-like"/>
    <property type="match status" value="1"/>
</dbReference>
<sequence length="138" mass="14841">MMRSYPTNSPQAAARLVALAMLIDGHASRVEMQALESLGLPQRLGISVAELSEVTQALCEDLMGIAETPWTPSRLDAESLTPLLAEISDPALRSTVLQACVVIAAADSQLHEAESLLLLTALQHWQMSAQEDGVFHHA</sequence>
<name>A0ABU3PCY8_9BURK</name>
<dbReference type="Gene3D" id="1.10.3680.10">
    <property type="entry name" value="TerB-like"/>
    <property type="match status" value="1"/>
</dbReference>
<feature type="domain" description="Co-chaperone DjlA N-terminal" evidence="1">
    <location>
        <begin position="12"/>
        <end position="119"/>
    </location>
</feature>
<comment type="caution">
    <text evidence="2">The sequence shown here is derived from an EMBL/GenBank/DDBJ whole genome shotgun (WGS) entry which is preliminary data.</text>
</comment>
<organism evidence="2 3">
    <name type="scientific">Roseateles aquae</name>
    <dbReference type="NCBI Taxonomy" id="3077235"/>
    <lineage>
        <taxon>Bacteria</taxon>
        <taxon>Pseudomonadati</taxon>
        <taxon>Pseudomonadota</taxon>
        <taxon>Betaproteobacteria</taxon>
        <taxon>Burkholderiales</taxon>
        <taxon>Sphaerotilaceae</taxon>
        <taxon>Roseateles</taxon>
    </lineage>
</organism>
<evidence type="ECO:0000313" key="3">
    <source>
        <dbReference type="Proteomes" id="UP001246372"/>
    </source>
</evidence>
<reference evidence="2" key="1">
    <citation type="submission" date="2023-09" db="EMBL/GenBank/DDBJ databases">
        <title>Paucibacter sp. APW11 Genome sequencing and assembly.</title>
        <authorList>
            <person name="Kim I."/>
        </authorList>
    </citation>
    <scope>NUCLEOTIDE SEQUENCE</scope>
    <source>
        <strain evidence="2">APW11</strain>
    </source>
</reference>
<gene>
    <name evidence="2" type="ORF">RQP53_10750</name>
</gene>
<dbReference type="Proteomes" id="UP001246372">
    <property type="component" value="Unassembled WGS sequence"/>
</dbReference>
<dbReference type="InterPro" id="IPR007791">
    <property type="entry name" value="DjlA_N"/>
</dbReference>
<dbReference type="EMBL" id="JAVXZY010000003">
    <property type="protein sequence ID" value="MDT8999746.1"/>
    <property type="molecule type" value="Genomic_DNA"/>
</dbReference>
<evidence type="ECO:0000259" key="1">
    <source>
        <dbReference type="Pfam" id="PF05099"/>
    </source>
</evidence>
<protein>
    <submittedName>
        <fullName evidence="2">TerB family tellurite resistance protein</fullName>
    </submittedName>
</protein>